<dbReference type="SUPFAM" id="SSF48366">
    <property type="entry name" value="Ras GEF"/>
    <property type="match status" value="1"/>
</dbReference>
<dbReference type="Gene3D" id="2.30.29.30">
    <property type="entry name" value="Pleckstrin-homology domain (PH domain)/Phosphotyrosine-binding domain (PTB)"/>
    <property type="match status" value="2"/>
</dbReference>
<dbReference type="GO" id="GO:0005085">
    <property type="term" value="F:guanyl-nucleotide exchange factor activity"/>
    <property type="evidence" value="ECO:0007669"/>
    <property type="project" value="InterPro"/>
</dbReference>
<accession>Q16QN9</accession>
<dbReference type="OMA" id="CYCERIL"/>
<dbReference type="AlphaFoldDB" id="Q16QN9"/>
<feature type="compositionally biased region" description="Basic and acidic residues" evidence="2">
    <location>
        <begin position="901"/>
        <end position="910"/>
    </location>
</feature>
<dbReference type="Pfam" id="PF00169">
    <property type="entry name" value="PH"/>
    <property type="match status" value="1"/>
</dbReference>
<feature type="compositionally biased region" description="Low complexity" evidence="2">
    <location>
        <begin position="764"/>
        <end position="780"/>
    </location>
</feature>
<dbReference type="PROSITE" id="PS50010">
    <property type="entry name" value="DH_2"/>
    <property type="match status" value="1"/>
</dbReference>
<feature type="domain" description="PH" evidence="3">
    <location>
        <begin position="22"/>
        <end position="142"/>
    </location>
</feature>
<dbReference type="PaxDb" id="7159-AAEL018213-PA"/>
<dbReference type="STRING" id="7159.Q16QN9"/>
<dbReference type="eggNOG" id="KOG3417">
    <property type="taxonomic scope" value="Eukaryota"/>
</dbReference>
<proteinExistence type="predicted"/>
<feature type="domain" description="DH" evidence="4">
    <location>
        <begin position="265"/>
        <end position="451"/>
    </location>
</feature>
<feature type="compositionally biased region" description="Low complexity" evidence="2">
    <location>
        <begin position="831"/>
        <end position="853"/>
    </location>
</feature>
<dbReference type="SMART" id="SM00233">
    <property type="entry name" value="PH"/>
    <property type="match status" value="2"/>
</dbReference>
<dbReference type="Pfam" id="PF00618">
    <property type="entry name" value="RasGEF_N"/>
    <property type="match status" value="1"/>
</dbReference>
<feature type="region of interest" description="Disordered" evidence="2">
    <location>
        <begin position="741"/>
        <end position="910"/>
    </location>
</feature>
<feature type="compositionally biased region" description="Polar residues" evidence="2">
    <location>
        <begin position="750"/>
        <end position="759"/>
    </location>
</feature>
<evidence type="ECO:0000313" key="6">
    <source>
        <dbReference type="Proteomes" id="UP000682892"/>
    </source>
</evidence>
<dbReference type="SMART" id="SM00325">
    <property type="entry name" value="RhoGEF"/>
    <property type="match status" value="1"/>
</dbReference>
<reference evidence="5" key="2">
    <citation type="journal article" date="2007" name="Science">
        <title>Genome sequence of Aedes aegypti, a major arbovirus vector.</title>
        <authorList>
            <person name="Nene V."/>
            <person name="Wortman J.R."/>
            <person name="Lawson D."/>
            <person name="Haas B."/>
            <person name="Kodira C."/>
            <person name="Tu Z.J."/>
            <person name="Loftus B."/>
            <person name="Xi Z."/>
            <person name="Megy K."/>
            <person name="Grabherr M."/>
            <person name="Ren Q."/>
            <person name="Zdobnov E.M."/>
            <person name="Lobo N.F."/>
            <person name="Campbell K.S."/>
            <person name="Brown S.E."/>
            <person name="Bonaldo M.F."/>
            <person name="Zhu J."/>
            <person name="Sinkins S.P."/>
            <person name="Hogenkamp D.G."/>
            <person name="Amedeo P."/>
            <person name="Arensburger P."/>
            <person name="Atkinson P.W."/>
            <person name="Bidwell S."/>
            <person name="Biedler J."/>
            <person name="Birney E."/>
            <person name="Bruggner R.V."/>
            <person name="Costas J."/>
            <person name="Coy M.R."/>
            <person name="Crabtree J."/>
            <person name="Crawford M."/>
            <person name="Debruyn B."/>
            <person name="Decaprio D."/>
            <person name="Eiglmeier K."/>
            <person name="Eisenstadt E."/>
            <person name="El-Dorry H."/>
            <person name="Gelbart W.M."/>
            <person name="Gomes S.L."/>
            <person name="Hammond M."/>
            <person name="Hannick L.I."/>
            <person name="Hogan J.R."/>
            <person name="Holmes M.H."/>
            <person name="Jaffe D."/>
            <person name="Johnston J.S."/>
            <person name="Kennedy R.C."/>
            <person name="Koo H."/>
            <person name="Kravitz S."/>
            <person name="Kriventseva E.V."/>
            <person name="Kulp D."/>
            <person name="Labutti K."/>
            <person name="Lee E."/>
            <person name="Li S."/>
            <person name="Lovin D.D."/>
            <person name="Mao C."/>
            <person name="Mauceli E."/>
            <person name="Menck C.F."/>
            <person name="Miller J.R."/>
            <person name="Montgomery P."/>
            <person name="Mori A."/>
            <person name="Nascimento A.L."/>
            <person name="Naveira H.F."/>
            <person name="Nusbaum C."/>
            <person name="O'leary S."/>
            <person name="Orvis J."/>
            <person name="Pertea M."/>
            <person name="Quesneville H."/>
            <person name="Reidenbach K.R."/>
            <person name="Rogers Y.H."/>
            <person name="Roth C.W."/>
            <person name="Schneider J.R."/>
            <person name="Schatz M."/>
            <person name="Shumway M."/>
            <person name="Stanke M."/>
            <person name="Stinson E.O."/>
            <person name="Tubio J.M."/>
            <person name="Vanzee J.P."/>
            <person name="Verjovski-Almeida S."/>
            <person name="Werner D."/>
            <person name="White O."/>
            <person name="Wyder S."/>
            <person name="Zeng Q."/>
            <person name="Zhao Q."/>
            <person name="Zhao Y."/>
            <person name="Hill C.A."/>
            <person name="Raikhel A.S."/>
            <person name="Soares M.B."/>
            <person name="Knudson D.L."/>
            <person name="Lee N.H."/>
            <person name="Galagan J."/>
            <person name="Salzberg S.L."/>
            <person name="Paulsen I.T."/>
            <person name="Dimopoulos G."/>
            <person name="Collins F.H."/>
            <person name="Birren B."/>
            <person name="Fraser-Liggett C.M."/>
            <person name="Severson D.W."/>
        </authorList>
    </citation>
    <scope>NUCLEOTIDE SEQUENCE [LARGE SCALE GENOMIC DNA]</scope>
    <source>
        <strain evidence="5">Liverpool</strain>
    </source>
</reference>
<feature type="coiled-coil region" evidence="1">
    <location>
        <begin position="431"/>
        <end position="461"/>
    </location>
</feature>
<feature type="compositionally biased region" description="Polar residues" evidence="2">
    <location>
        <begin position="858"/>
        <end position="877"/>
    </location>
</feature>
<organism evidence="5 6">
    <name type="scientific">Aedes aegypti</name>
    <name type="common">Yellowfever mosquito</name>
    <name type="synonym">Culex aegypti</name>
    <dbReference type="NCBI Taxonomy" id="7159"/>
    <lineage>
        <taxon>Eukaryota</taxon>
        <taxon>Metazoa</taxon>
        <taxon>Ecdysozoa</taxon>
        <taxon>Arthropoda</taxon>
        <taxon>Hexapoda</taxon>
        <taxon>Insecta</taxon>
        <taxon>Pterygota</taxon>
        <taxon>Neoptera</taxon>
        <taxon>Endopterygota</taxon>
        <taxon>Diptera</taxon>
        <taxon>Nematocera</taxon>
        <taxon>Culicoidea</taxon>
        <taxon>Culicidae</taxon>
        <taxon>Culicinae</taxon>
        <taxon>Aedini</taxon>
        <taxon>Aedes</taxon>
        <taxon>Stegomyia</taxon>
    </lineage>
</organism>
<dbReference type="InterPro" id="IPR000219">
    <property type="entry name" value="DH_dom"/>
</dbReference>
<dbReference type="PROSITE" id="PS50003">
    <property type="entry name" value="PH_DOMAIN"/>
    <property type="match status" value="2"/>
</dbReference>
<reference evidence="5" key="1">
    <citation type="submission" date="2005-10" db="EMBL/GenBank/DDBJ databases">
        <authorList>
            <person name="Loftus B.J."/>
            <person name="Nene V.M."/>
            <person name="Hannick L.I."/>
            <person name="Bidwell S."/>
            <person name="Haas B."/>
            <person name="Amedeo P."/>
            <person name="Orvis J."/>
            <person name="Wortman J.R."/>
            <person name="White O.R."/>
            <person name="Salzberg S."/>
            <person name="Shumway M."/>
            <person name="Koo H."/>
            <person name="Zhao Y."/>
            <person name="Holmes M."/>
            <person name="Miller J."/>
            <person name="Schatz M."/>
            <person name="Pop M."/>
            <person name="Pai G."/>
            <person name="Utterback T."/>
            <person name="Rogers Y.-H."/>
            <person name="Kravitz S."/>
            <person name="Fraser C.M."/>
        </authorList>
    </citation>
    <scope>NUCLEOTIDE SEQUENCE</scope>
    <source>
        <strain evidence="5">Liverpool</strain>
    </source>
</reference>
<name>Q16QN9_AEDAE</name>
<evidence type="ECO:0000259" key="4">
    <source>
        <dbReference type="PROSITE" id="PS50010"/>
    </source>
</evidence>
<reference evidence="5" key="3">
    <citation type="submission" date="2012-09" db="EMBL/GenBank/DDBJ databases">
        <authorList>
            <consortium name="VectorBase"/>
        </authorList>
    </citation>
    <scope>NUCLEOTIDE SEQUENCE</scope>
    <source>
        <strain evidence="5">Liverpool</strain>
    </source>
</reference>
<dbReference type="PhylomeDB" id="Q16QN9"/>
<feature type="domain" description="PH" evidence="3">
    <location>
        <begin position="481"/>
        <end position="624"/>
    </location>
</feature>
<dbReference type="Gene3D" id="1.20.870.10">
    <property type="entry name" value="Son of sevenless (SoS) protein Chain: S domain 1"/>
    <property type="match status" value="1"/>
</dbReference>
<dbReference type="InterPro" id="IPR001849">
    <property type="entry name" value="PH_domain"/>
</dbReference>
<dbReference type="InterPro" id="IPR035899">
    <property type="entry name" value="DBL_dom_sf"/>
</dbReference>
<dbReference type="SMART" id="SM00229">
    <property type="entry name" value="RasGEFN"/>
    <property type="match status" value="1"/>
</dbReference>
<dbReference type="Proteomes" id="UP000682892">
    <property type="component" value="Unassembled WGS sequence"/>
</dbReference>
<dbReference type="SUPFAM" id="SSF50729">
    <property type="entry name" value="PH domain-like"/>
    <property type="match status" value="2"/>
</dbReference>
<evidence type="ECO:0000313" key="5">
    <source>
        <dbReference type="EMBL" id="EAT36714.1"/>
    </source>
</evidence>
<dbReference type="GO" id="GO:0005737">
    <property type="term" value="C:cytoplasm"/>
    <property type="evidence" value="ECO:0007669"/>
    <property type="project" value="TreeGrafter"/>
</dbReference>
<dbReference type="SUPFAM" id="SSF48065">
    <property type="entry name" value="DBL homology domain (DH-domain)"/>
    <property type="match status" value="1"/>
</dbReference>
<keyword evidence="1" id="KW-0175">Coiled coil</keyword>
<protein>
    <submittedName>
        <fullName evidence="5">AAEL011225-PA</fullName>
    </submittedName>
</protein>
<evidence type="ECO:0000256" key="1">
    <source>
        <dbReference type="SAM" id="Coils"/>
    </source>
</evidence>
<dbReference type="InterPro" id="IPR000651">
    <property type="entry name" value="Ras-like_Gua-exchang_fac_N"/>
</dbReference>
<dbReference type="CDD" id="cd00160">
    <property type="entry name" value="RhoGEF"/>
    <property type="match status" value="1"/>
</dbReference>
<sequence length="910" mass="103392">MQRSVRVNEHQLIMLSDRAQYDHSMHGHLHKRTADNNKWQMRWFVLYQNLLFYYESEQSSRPSGLIFLEGCYCERLVSAPSTLSGPPIGSGGGQGSKVVKEEKLQHCFTICYRRENQRQYELRASTESECSAWIIAIREASFNKLLLQKEELEQKHVHLLQVVESEKTAKWQYTQQCEELASEIRKLRTEVSSICFSLCSHHPIPTESHDEHSSLPGLCASVHDSIELRKIKKVQSFFRGWLCRRRWKQIVEEYIRSPHAESMRKRNHLVFSMVEAEEEYLEQLEVLVACFLRPFKMAASSKRPPCSHEDVNSIFLNSETVLFLHQIFLKGLTSRLESWPTLVLGDLFDMLLPMLSIYQEYVRNHHYSLQVLTECKSNPNFATVLKRLEAKPTCQGRSLETFLTYPMHQIPRYIITLHELLAHTPHDHVERKSLQNARQQLEDLSRQMHDEVSETENLRKNLAVERMIVEGCDILLDVNQVFVRQGSLVQVPPGRGRIRSRLASFKSERDAVRQCFLFSNHMIIATRTSGGRLHLLPDVGKIPLADATLIEDPSEVQHEDEDASVCSASTRGSTLSVTESVNAGNRDFKIFVETKSGARHSIHLIAPTIQDKEAWISDISQCLDNIHMHSLLSPGIGGSSGGHQALRADPRLFKDDVDIRFSRTLNSCKLPQVRYATPERLLQRLTDLRFLSIDFLNTFLLTYRVFTDGETVLNALKSVFYDPPVEPTCDCDHQTDFLELPYQDGRASPRRTSGASSVSEAAMSGPSSPSNLSSVTLVGSTGSGGQDKSEAQTPTEGTFKYGKAPTGPLPERVYPKQRKDIPPTILPQTPPTVTTTPCHSPSTVQQQQQQPQPMLITKDQQPTTGSEKLQPQISSPRLTARKFSAPKTPERQRKSLFGTPQRERDSSRQE</sequence>
<dbReference type="Gene3D" id="1.20.900.10">
    <property type="entry name" value="Dbl homology (DH) domain"/>
    <property type="match status" value="1"/>
</dbReference>
<dbReference type="EMBL" id="CH477740">
    <property type="protein sequence ID" value="EAT36714.1"/>
    <property type="molecule type" value="Genomic_DNA"/>
</dbReference>
<dbReference type="VEuPathDB" id="VectorBase:AAEL019838"/>
<dbReference type="PANTHER" id="PTHR12673:SF159">
    <property type="entry name" value="LD03170P"/>
    <property type="match status" value="1"/>
</dbReference>
<gene>
    <name evidence="5" type="ORF">AaeL_AAEL011225</name>
</gene>
<dbReference type="Pfam" id="PF00621">
    <property type="entry name" value="RhoGEF"/>
    <property type="match status" value="1"/>
</dbReference>
<dbReference type="PANTHER" id="PTHR12673">
    <property type="entry name" value="FACIOGENITAL DYSPLASIA PROTEIN"/>
    <property type="match status" value="1"/>
</dbReference>
<dbReference type="PROSITE" id="PS50096">
    <property type="entry name" value="IQ"/>
    <property type="match status" value="1"/>
</dbReference>
<evidence type="ECO:0000256" key="2">
    <source>
        <dbReference type="SAM" id="MobiDB-lite"/>
    </source>
</evidence>
<dbReference type="InterPro" id="IPR051092">
    <property type="entry name" value="FYVE_RhoGEF_PH"/>
</dbReference>
<dbReference type="HOGENOM" id="CLU_003405_0_0_1"/>
<dbReference type="InterPro" id="IPR023578">
    <property type="entry name" value="Ras_GEF_dom_sf"/>
</dbReference>
<dbReference type="InterPro" id="IPR011993">
    <property type="entry name" value="PH-like_dom_sf"/>
</dbReference>
<evidence type="ECO:0000259" key="3">
    <source>
        <dbReference type="PROSITE" id="PS50003"/>
    </source>
</evidence>